<dbReference type="Pfam" id="PF07715">
    <property type="entry name" value="Plug"/>
    <property type="match status" value="1"/>
</dbReference>
<dbReference type="PANTHER" id="PTHR47234:SF3">
    <property type="entry name" value="SECRETIN_TONB SHORT N-TERMINAL DOMAIN-CONTAINING PROTEIN"/>
    <property type="match status" value="1"/>
</dbReference>
<keyword evidence="2 8" id="KW-0813">Transport</keyword>
<name>A0A2P2EE22_9PROT</name>
<evidence type="ECO:0000259" key="11">
    <source>
        <dbReference type="Pfam" id="PF07715"/>
    </source>
</evidence>
<evidence type="ECO:0000313" key="13">
    <source>
        <dbReference type="Proteomes" id="UP000245086"/>
    </source>
</evidence>
<dbReference type="Gene3D" id="2.170.130.10">
    <property type="entry name" value="TonB-dependent receptor, plug domain"/>
    <property type="match status" value="1"/>
</dbReference>
<sequence>MTLRGEETNFCVSRDARLCKGGATQHEVGQDTPTIKYNGLPGCFCFSGGTHNMRLTKNWLHKNLMMTSGLVSALAFISGPAFAQATSGTNAETQPSEVETVVVLGTRRTDRSVANSASPVDVISASEITSQSNANVIDAVKNVVPSFFASQNTIADAGTFVRSPNLRGLPGDQVLVMMNGKRFNRSALVQTFVGGDTALSFGSHGPDISSIPSIAIKNLQILRDGATSQYGSDAIAGVMNFGLRDNDSGLEIIARYGKSMDADDGESGQLALNWGVGLFDKGFVNISAEYFDDQGTSRGARRPAAILFEQQNPSLANKLPNYPGPDQIWGSSPTFGWKTVINTGYQLSDKVDLYAFLNASSSEGDQSFNFRQTNTGTAVNANGVTVNLPAANAAFRNTFFTTPCPANNATCPAGGFILDNNRFDFRSIYPAGFTPRFVGVTESLTGVAGIKGEATSGLTYDVSATLSENTLNLSMYNSLNASFGPQSKTSFEYGSFKQKLENINVDLTYPMDVGLAGPLTLAGGFEWRKESYTVPTGELQSYAAGPYATVQRLFTQTAPGVFAPVTTLPAGVTNIAVPPASSGYAGAPPSSAGTWDQSNYAIYVDLEADLTERLSGGIAARFEDYDTFGTATVGKISALYKATDTLSLRGSVGTGFQAPSPGQSNLQNVTTNFVAGSQVQEGIFPVASGVARYYGAVPLKPAEATNYGIGFILRPFAGTSLTIDAYQIDVQNRIFITRPFLVTAADVLAQPTLSLVGAGANIRYFTNGLDTSTKGIDIVGTHATNLFGARVNFTLAYNRNENEVTKSRSTVISNAQIITIENVAPKDRLNLSSNWSWGSWTVNARANYFGKWRNEQDYPGQIFGAKTTIDLDISYEINDNYTVTIGAQNLLSEYPDRIAQSSAINVFPISGGLADGQVYPRSGGPFGMNGGFGFVSLKATF</sequence>
<dbReference type="InterPro" id="IPR037066">
    <property type="entry name" value="Plug_dom_sf"/>
</dbReference>
<feature type="domain" description="TonB-dependent receptor-like beta-barrel" evidence="10">
    <location>
        <begin position="455"/>
        <end position="890"/>
    </location>
</feature>
<keyword evidence="7 8" id="KW-0998">Cell outer membrane</keyword>
<proteinExistence type="inferred from homology"/>
<keyword evidence="5 9" id="KW-0798">TonB box</keyword>
<keyword evidence="4 8" id="KW-0812">Transmembrane</keyword>
<dbReference type="InterPro" id="IPR036942">
    <property type="entry name" value="Beta-barrel_TonB_sf"/>
</dbReference>
<evidence type="ECO:0000256" key="2">
    <source>
        <dbReference type="ARBA" id="ARBA00022448"/>
    </source>
</evidence>
<evidence type="ECO:0000256" key="7">
    <source>
        <dbReference type="ARBA" id="ARBA00023237"/>
    </source>
</evidence>
<evidence type="ECO:0000313" key="12">
    <source>
        <dbReference type="EMBL" id="GBF59310.1"/>
    </source>
</evidence>
<keyword evidence="12" id="KW-0675">Receptor</keyword>
<evidence type="ECO:0000256" key="3">
    <source>
        <dbReference type="ARBA" id="ARBA00022452"/>
    </source>
</evidence>
<dbReference type="InterPro" id="IPR000531">
    <property type="entry name" value="Beta-barrel_TonB"/>
</dbReference>
<evidence type="ECO:0000256" key="6">
    <source>
        <dbReference type="ARBA" id="ARBA00023136"/>
    </source>
</evidence>
<evidence type="ECO:0000256" key="5">
    <source>
        <dbReference type="ARBA" id="ARBA00023077"/>
    </source>
</evidence>
<keyword evidence="6 8" id="KW-0472">Membrane</keyword>
<accession>A0A2P2EE22</accession>
<dbReference type="PANTHER" id="PTHR47234">
    <property type="match status" value="1"/>
</dbReference>
<dbReference type="Proteomes" id="UP000245086">
    <property type="component" value="Unassembled WGS sequence"/>
</dbReference>
<evidence type="ECO:0000256" key="8">
    <source>
        <dbReference type="PROSITE-ProRule" id="PRU01360"/>
    </source>
</evidence>
<dbReference type="EMBL" id="BFBR01000012">
    <property type="protein sequence ID" value="GBF59310.1"/>
    <property type="molecule type" value="Genomic_DNA"/>
</dbReference>
<dbReference type="AlphaFoldDB" id="A0A2P2EE22"/>
<dbReference type="GO" id="GO:0009279">
    <property type="term" value="C:cell outer membrane"/>
    <property type="evidence" value="ECO:0007669"/>
    <property type="project" value="UniProtKB-SubCell"/>
</dbReference>
<evidence type="ECO:0000256" key="4">
    <source>
        <dbReference type="ARBA" id="ARBA00022692"/>
    </source>
</evidence>
<dbReference type="SUPFAM" id="SSF56935">
    <property type="entry name" value="Porins"/>
    <property type="match status" value="1"/>
</dbReference>
<dbReference type="PROSITE" id="PS52016">
    <property type="entry name" value="TONB_DEPENDENT_REC_3"/>
    <property type="match status" value="1"/>
</dbReference>
<dbReference type="Pfam" id="PF00593">
    <property type="entry name" value="TonB_dep_Rec_b-barrel"/>
    <property type="match status" value="1"/>
</dbReference>
<comment type="subcellular location">
    <subcellularLocation>
        <location evidence="1 8">Cell outer membrane</location>
        <topology evidence="1 8">Multi-pass membrane protein</topology>
    </subcellularLocation>
</comment>
<evidence type="ECO:0000256" key="1">
    <source>
        <dbReference type="ARBA" id="ARBA00004571"/>
    </source>
</evidence>
<dbReference type="Gene3D" id="2.40.170.20">
    <property type="entry name" value="TonB-dependent receptor, beta-barrel domain"/>
    <property type="match status" value="1"/>
</dbReference>
<evidence type="ECO:0000256" key="9">
    <source>
        <dbReference type="RuleBase" id="RU003357"/>
    </source>
</evidence>
<comment type="similarity">
    <text evidence="8 9">Belongs to the TonB-dependent receptor family.</text>
</comment>
<reference evidence="12" key="1">
    <citation type="journal article" date="2018" name="Genome Announc.">
        <title>Draft Genome Sequence of "Candidatus Phycosocius bacilliformis," an Alphaproteobacterial Ectosymbiont of the Hydrocarbon-Producing Green Alga Botryococcus braunii.</title>
        <authorList>
            <person name="Tanabe Y."/>
            <person name="Yamaguchi H."/>
            <person name="Watanabe M.M."/>
        </authorList>
    </citation>
    <scope>NUCLEOTIDE SEQUENCE [LARGE SCALE GENOMIC DNA]</scope>
    <source>
        <strain evidence="12">BOTRYCO-2</strain>
    </source>
</reference>
<gene>
    <name evidence="12" type="primary">cirA_5</name>
    <name evidence="12" type="ORF">PbB2_03005</name>
</gene>
<feature type="domain" description="TonB-dependent receptor plug" evidence="11">
    <location>
        <begin position="114"/>
        <end position="238"/>
    </location>
</feature>
<protein>
    <submittedName>
        <fullName evidence="12">Colicin I receptor</fullName>
    </submittedName>
</protein>
<keyword evidence="13" id="KW-1185">Reference proteome</keyword>
<keyword evidence="3 8" id="KW-1134">Transmembrane beta strand</keyword>
<comment type="caution">
    <text evidence="12">The sequence shown here is derived from an EMBL/GenBank/DDBJ whole genome shotgun (WGS) entry which is preliminary data.</text>
</comment>
<dbReference type="InterPro" id="IPR039426">
    <property type="entry name" value="TonB-dep_rcpt-like"/>
</dbReference>
<dbReference type="InterPro" id="IPR012910">
    <property type="entry name" value="Plug_dom"/>
</dbReference>
<organism evidence="12 13">
    <name type="scientific">Candidatus Phycosocius bacilliformis</name>
    <dbReference type="NCBI Taxonomy" id="1445552"/>
    <lineage>
        <taxon>Bacteria</taxon>
        <taxon>Pseudomonadati</taxon>
        <taxon>Pseudomonadota</taxon>
        <taxon>Alphaproteobacteria</taxon>
        <taxon>Caulobacterales</taxon>
        <taxon>Caulobacterales incertae sedis</taxon>
        <taxon>Candidatus Phycosocius</taxon>
    </lineage>
</organism>
<evidence type="ECO:0000259" key="10">
    <source>
        <dbReference type="Pfam" id="PF00593"/>
    </source>
</evidence>